<dbReference type="RefSeq" id="WP_188373424.1">
    <property type="nucleotide sequence ID" value="NZ_BMDQ01000001.1"/>
</dbReference>
<organism evidence="1 2">
    <name type="scientific">Winogradskyella haliclonae</name>
    <dbReference type="NCBI Taxonomy" id="2048558"/>
    <lineage>
        <taxon>Bacteria</taxon>
        <taxon>Pseudomonadati</taxon>
        <taxon>Bacteroidota</taxon>
        <taxon>Flavobacteriia</taxon>
        <taxon>Flavobacteriales</taxon>
        <taxon>Flavobacteriaceae</taxon>
        <taxon>Winogradskyella</taxon>
    </lineage>
</organism>
<gene>
    <name evidence="1" type="ORF">GCM10011444_08190</name>
</gene>
<proteinExistence type="predicted"/>
<accession>A0ABQ2BXD1</accession>
<dbReference type="Proteomes" id="UP000624701">
    <property type="component" value="Unassembled WGS sequence"/>
</dbReference>
<comment type="caution">
    <text evidence="1">The sequence shown here is derived from an EMBL/GenBank/DDBJ whole genome shotgun (WGS) entry which is preliminary data.</text>
</comment>
<evidence type="ECO:0008006" key="3">
    <source>
        <dbReference type="Google" id="ProtNLM"/>
    </source>
</evidence>
<evidence type="ECO:0000313" key="2">
    <source>
        <dbReference type="Proteomes" id="UP000624701"/>
    </source>
</evidence>
<name>A0ABQ2BXD1_9FLAO</name>
<dbReference type="EMBL" id="BMDQ01000001">
    <property type="protein sequence ID" value="GGI56510.1"/>
    <property type="molecule type" value="Genomic_DNA"/>
</dbReference>
<protein>
    <recommendedName>
        <fullName evidence="3">Adhesin domain-containing protein</fullName>
    </recommendedName>
</protein>
<evidence type="ECO:0000313" key="1">
    <source>
        <dbReference type="EMBL" id="GGI56510.1"/>
    </source>
</evidence>
<sequence>MGNHINIFESWNTNFKTFLLGLLFLSPLLSLAQNKSEYLFEAKDISEVIVDGNQIFNISVKTKVVEDISVKSLSDGEYGNDYQVVSEVKNNQLFISLERVSLEKTPDDKRNAHKVIAATLQIKMPEHLNLSIKSDVGSVEAKGVFNELNINLFQGGCTINAIAKLATIKTIDGNIYVKTSNAIIETDSHHGLVDFPSNMLGFNVWRLTTNGGNIKVEKQE</sequence>
<reference evidence="2" key="1">
    <citation type="journal article" date="2019" name="Int. J. Syst. Evol. Microbiol.">
        <title>The Global Catalogue of Microorganisms (GCM) 10K type strain sequencing project: providing services to taxonomists for standard genome sequencing and annotation.</title>
        <authorList>
            <consortium name="The Broad Institute Genomics Platform"/>
            <consortium name="The Broad Institute Genome Sequencing Center for Infectious Disease"/>
            <person name="Wu L."/>
            <person name="Ma J."/>
        </authorList>
    </citation>
    <scope>NUCLEOTIDE SEQUENCE [LARGE SCALE GENOMIC DNA]</scope>
    <source>
        <strain evidence="2">CCM 8681</strain>
    </source>
</reference>
<keyword evidence="2" id="KW-1185">Reference proteome</keyword>